<dbReference type="OMA" id="WTIIEYV"/>
<evidence type="ECO:0000256" key="17">
    <source>
        <dbReference type="SAM" id="MobiDB-lite"/>
    </source>
</evidence>
<dbReference type="PROSITE" id="PS50255">
    <property type="entry name" value="CYTOCHROME_B5_2"/>
    <property type="match status" value="1"/>
</dbReference>
<dbReference type="RefSeq" id="XP_011442130.2">
    <property type="nucleotide sequence ID" value="XM_011443828.4"/>
</dbReference>
<keyword evidence="7 14" id="KW-0276">Fatty acid metabolism</keyword>
<dbReference type="GO" id="GO:0080132">
    <property type="term" value="F:fatty acid 2-hydroxylase activity"/>
    <property type="evidence" value="ECO:0007669"/>
    <property type="project" value="InterPro"/>
</dbReference>
<keyword evidence="13 14" id="KW-0275">Fatty acid biosynthesis</keyword>
<keyword evidence="14 16" id="KW-0408">Iron</keyword>
<feature type="binding site" evidence="15">
    <location>
        <position position="353"/>
    </location>
    <ligand>
        <name>Zn(2+)</name>
        <dbReference type="ChEBI" id="CHEBI:29105"/>
        <label>1</label>
    </ligand>
</feature>
<comment type="subcellular location">
    <subcellularLocation>
        <location evidence="1">Endoplasmic reticulum membrane</location>
        <topology evidence="1">Multi-pass membrane protein</topology>
    </subcellularLocation>
</comment>
<dbReference type="GO" id="GO:0005789">
    <property type="term" value="C:endoplasmic reticulum membrane"/>
    <property type="evidence" value="ECO:0007669"/>
    <property type="project" value="UniProtKB-SubCell"/>
</dbReference>
<dbReference type="InterPro" id="IPR006694">
    <property type="entry name" value="Fatty_acid_hydroxylase"/>
</dbReference>
<evidence type="ECO:0000256" key="13">
    <source>
        <dbReference type="ARBA" id="ARBA00023160"/>
    </source>
</evidence>
<keyword evidence="3 14" id="KW-0444">Lipid biosynthesis</keyword>
<feature type="compositionally biased region" description="Low complexity" evidence="17">
    <location>
        <begin position="92"/>
        <end position="111"/>
    </location>
</feature>
<dbReference type="GeneID" id="105338625"/>
<dbReference type="EC" id="1.-.-.-" evidence="14"/>
<feature type="binding site" evidence="15">
    <location>
        <position position="253"/>
    </location>
    <ligand>
        <name>Zn(2+)</name>
        <dbReference type="ChEBI" id="CHEBI:29105"/>
        <label>1</label>
    </ligand>
</feature>
<keyword evidence="12 14" id="KW-0472">Membrane</keyword>
<name>A0A8W8JYT5_MAGGI</name>
<dbReference type="GO" id="GO:0006633">
    <property type="term" value="P:fatty acid biosynthetic process"/>
    <property type="evidence" value="ECO:0007669"/>
    <property type="project" value="UniProtKB-KW"/>
</dbReference>
<feature type="binding site" evidence="15">
    <location>
        <position position="333"/>
    </location>
    <ligand>
        <name>Zn(2+)</name>
        <dbReference type="ChEBI" id="CHEBI:29105"/>
        <label>1</label>
    </ligand>
</feature>
<feature type="domain" description="Cytochrome b5 heme-binding" evidence="19">
    <location>
        <begin position="1"/>
        <end position="80"/>
    </location>
</feature>
<evidence type="ECO:0000256" key="11">
    <source>
        <dbReference type="ARBA" id="ARBA00023098"/>
    </source>
</evidence>
<dbReference type="GO" id="GO:0005506">
    <property type="term" value="F:iron ion binding"/>
    <property type="evidence" value="ECO:0007669"/>
    <property type="project" value="UniProtKB-UniRule"/>
</dbReference>
<dbReference type="Pfam" id="PF04116">
    <property type="entry name" value="FA_hydroxylase"/>
    <property type="match status" value="1"/>
</dbReference>
<dbReference type="SMART" id="SM01117">
    <property type="entry name" value="Cyt-b5"/>
    <property type="match status" value="1"/>
</dbReference>
<feature type="compositionally biased region" description="Polar residues" evidence="17">
    <location>
        <begin position="112"/>
        <end position="121"/>
    </location>
</feature>
<feature type="binding site" evidence="15">
    <location>
        <position position="329"/>
    </location>
    <ligand>
        <name>Zn(2+)</name>
        <dbReference type="ChEBI" id="CHEBI:29105"/>
        <label>1</label>
    </ligand>
</feature>
<evidence type="ECO:0000256" key="14">
    <source>
        <dbReference type="PIRNR" id="PIRNR005149"/>
    </source>
</evidence>
<accession>A0A8W8JYT5</accession>
<dbReference type="PANTHER" id="PTHR12863">
    <property type="entry name" value="FATTY ACID HYDROXYLASE"/>
    <property type="match status" value="1"/>
</dbReference>
<proteinExistence type="inferred from homology"/>
<keyword evidence="8 15" id="KW-0862">Zinc</keyword>
<dbReference type="InterPro" id="IPR014430">
    <property type="entry name" value="Scs7"/>
</dbReference>
<keyword evidence="4 18" id="KW-0812">Transmembrane</keyword>
<comment type="function">
    <text evidence="14">Catalyzes stereospecific hydroxylation of free fatty acids at the C-2 position to produce (R)-2-hydroxy fatty acids, which are building blocks of sphingolipids and glycosphingolipids common in neural tissue and epidermis. Plays an essential role in the synthesis of galactosphingolipids of the myelin sheath. Responsible for the synthesis of sphingolipids and glycosphingolipids involved in the formation of epidermal lamellar bodies critical for skin permeability barrier. Participates in the synthesis of glycosphingolipids and a fraction of type II wax diesters in sebaceous gland, specifically regulating hair follicle homeostasis. Involved in the synthesis of sphingolipids of plasma membrane rafts, controlling lipid raft mobility and trafficking of raft-associated proteins.</text>
</comment>
<dbReference type="EnsemblMetazoa" id="G21388.1">
    <property type="protein sequence ID" value="G21388.1:cds"/>
    <property type="gene ID" value="G21388"/>
</dbReference>
<feature type="binding site" evidence="15">
    <location>
        <position position="271"/>
    </location>
    <ligand>
        <name>Zn(2+)</name>
        <dbReference type="ChEBI" id="CHEBI:29105"/>
        <label>2</label>
    </ligand>
</feature>
<comment type="cofactor">
    <cofactor evidence="14 15">
        <name>Zn(2+)</name>
        <dbReference type="ChEBI" id="CHEBI:29105"/>
    </cofactor>
    <text evidence="14 15">Binds 2 Zn(2+) ions per subunit that likely form a catalytic dimetal center.</text>
</comment>
<evidence type="ECO:0000256" key="9">
    <source>
        <dbReference type="ARBA" id="ARBA00022989"/>
    </source>
</evidence>
<dbReference type="KEGG" id="crg:105338625"/>
<dbReference type="InterPro" id="IPR036400">
    <property type="entry name" value="Cyt_B5-like_heme/steroid_sf"/>
</dbReference>
<feature type="binding site" evidence="15">
    <location>
        <position position="352"/>
    </location>
    <ligand>
        <name>Zn(2+)</name>
        <dbReference type="ChEBI" id="CHEBI:29105"/>
        <label>1</label>
    </ligand>
</feature>
<reference evidence="20" key="1">
    <citation type="submission" date="2022-08" db="UniProtKB">
        <authorList>
            <consortium name="EnsemblMetazoa"/>
        </authorList>
    </citation>
    <scope>IDENTIFICATION</scope>
    <source>
        <strain evidence="20">05x7-T-G4-1.051#20</strain>
    </source>
</reference>
<dbReference type="PRINTS" id="PR00363">
    <property type="entry name" value="CYTOCHROMEB5"/>
</dbReference>
<comment type="cofactor">
    <cofactor evidence="16">
        <name>Fe cation</name>
        <dbReference type="ChEBI" id="CHEBI:24875"/>
    </cofactor>
</comment>
<keyword evidence="16" id="KW-0349">Heme</keyword>
<evidence type="ECO:0000256" key="7">
    <source>
        <dbReference type="ARBA" id="ARBA00022832"/>
    </source>
</evidence>
<comment type="similarity">
    <text evidence="2 14">Belongs to the sterol desaturase family. SCS7 subfamily.</text>
</comment>
<evidence type="ECO:0000256" key="5">
    <source>
        <dbReference type="ARBA" id="ARBA00022723"/>
    </source>
</evidence>
<evidence type="ECO:0000256" key="12">
    <source>
        <dbReference type="ARBA" id="ARBA00023136"/>
    </source>
</evidence>
<evidence type="ECO:0000313" key="20">
    <source>
        <dbReference type="EnsemblMetazoa" id="G21388.1:cds"/>
    </source>
</evidence>
<feature type="region of interest" description="Disordered" evidence="17">
    <location>
        <begin position="86"/>
        <end position="131"/>
    </location>
</feature>
<evidence type="ECO:0000256" key="15">
    <source>
        <dbReference type="PIRSR" id="PIRSR005149-1"/>
    </source>
</evidence>
<dbReference type="InterPro" id="IPR001199">
    <property type="entry name" value="Cyt_B5-like_heme/steroid-bd"/>
</dbReference>
<evidence type="ECO:0000256" key="10">
    <source>
        <dbReference type="ARBA" id="ARBA00023002"/>
    </source>
</evidence>
<feature type="transmembrane region" description="Helical" evidence="18">
    <location>
        <begin position="308"/>
        <end position="325"/>
    </location>
</feature>
<feature type="binding site" description="axial binding residue" evidence="16">
    <location>
        <position position="36"/>
    </location>
    <ligand>
        <name>heme</name>
        <dbReference type="ChEBI" id="CHEBI:30413"/>
    </ligand>
    <ligandPart>
        <name>Fe</name>
        <dbReference type="ChEBI" id="CHEBI:18248"/>
    </ligandPart>
</feature>
<dbReference type="AlphaFoldDB" id="A0A8W8JYT5"/>
<evidence type="ECO:0000256" key="8">
    <source>
        <dbReference type="ARBA" id="ARBA00022833"/>
    </source>
</evidence>
<keyword evidence="11 14" id="KW-0443">Lipid metabolism</keyword>
<dbReference type="OrthoDB" id="2204368at2759"/>
<evidence type="ECO:0000256" key="18">
    <source>
        <dbReference type="SAM" id="Phobius"/>
    </source>
</evidence>
<dbReference type="Proteomes" id="UP000005408">
    <property type="component" value="Unassembled WGS sequence"/>
</dbReference>
<dbReference type="PANTHER" id="PTHR12863:SF1">
    <property type="entry name" value="FATTY ACID 2-HYDROXYLASE"/>
    <property type="match status" value="1"/>
</dbReference>
<sequence length="378" mass="43647">MIYYTEKEIKEEIDKGKIIILSEGKVYDVTDFADRHPGGREHLVKQVGNDVTQQMESETPHHHSLAAYTILKKYCIGNLMQKNGDLRHRNGTVKSNGTTTNGTVNGTANGVAHSNGTVHSNGHSRHHDSSFPDDPINWDEPILFQVPKLGDRYFEWVHRPIDGHLRLMKSEICESFSQCPWYMVPMVWIPVVMLLLYTSYTSLRDEPCSFAVTFSEDYNLSIPITSYHLPLLYIVGFLLWTLDEYVIHRWLFHLCPPSKYPVIVILHFLFHGQHHKAPMDKMRLVFPPLPAASLALLLYSVYCLFMPYTMALAVFAGSISGYIVYDMIHYYLHHGTPYGSYFRALKRYHVKHHYLDQQKGFGISSKMWDYPFGTLIKE</sequence>
<feature type="binding site" evidence="15">
    <location>
        <position position="248"/>
    </location>
    <ligand>
        <name>Zn(2+)</name>
        <dbReference type="ChEBI" id="CHEBI:29105"/>
        <label>1</label>
    </ligand>
</feature>
<feature type="transmembrane region" description="Helical" evidence="18">
    <location>
        <begin position="179"/>
        <end position="200"/>
    </location>
</feature>
<feature type="binding site" evidence="15">
    <location>
        <position position="275"/>
    </location>
    <ligand>
        <name>Zn(2+)</name>
        <dbReference type="ChEBI" id="CHEBI:29105"/>
        <label>1</label>
    </ligand>
</feature>
<evidence type="ECO:0000256" key="16">
    <source>
        <dbReference type="PIRSR" id="PIRSR005149-50"/>
    </source>
</evidence>
<dbReference type="Pfam" id="PF00173">
    <property type="entry name" value="Cyt-b5"/>
    <property type="match status" value="1"/>
</dbReference>
<evidence type="ECO:0000256" key="3">
    <source>
        <dbReference type="ARBA" id="ARBA00022516"/>
    </source>
</evidence>
<feature type="binding site" evidence="15">
    <location>
        <position position="349"/>
    </location>
    <ligand>
        <name>Zn(2+)</name>
        <dbReference type="ChEBI" id="CHEBI:29105"/>
        <label>2</label>
    </ligand>
</feature>
<evidence type="ECO:0000256" key="6">
    <source>
        <dbReference type="ARBA" id="ARBA00022824"/>
    </source>
</evidence>
<keyword evidence="5 14" id="KW-0479">Metal-binding</keyword>
<organism evidence="20 21">
    <name type="scientific">Magallana gigas</name>
    <name type="common">Pacific oyster</name>
    <name type="synonym">Crassostrea gigas</name>
    <dbReference type="NCBI Taxonomy" id="29159"/>
    <lineage>
        <taxon>Eukaryota</taxon>
        <taxon>Metazoa</taxon>
        <taxon>Spiralia</taxon>
        <taxon>Lophotrochozoa</taxon>
        <taxon>Mollusca</taxon>
        <taxon>Bivalvia</taxon>
        <taxon>Autobranchia</taxon>
        <taxon>Pteriomorphia</taxon>
        <taxon>Ostreida</taxon>
        <taxon>Ostreoidea</taxon>
        <taxon>Ostreidae</taxon>
        <taxon>Magallana</taxon>
    </lineage>
</organism>
<evidence type="ECO:0000256" key="4">
    <source>
        <dbReference type="ARBA" id="ARBA00022692"/>
    </source>
</evidence>
<feature type="binding site" description="axial binding residue" evidence="16">
    <location>
        <position position="63"/>
    </location>
    <ligand>
        <name>heme</name>
        <dbReference type="ChEBI" id="CHEBI:30413"/>
    </ligand>
    <ligandPart>
        <name>Fe</name>
        <dbReference type="ChEBI" id="CHEBI:18248"/>
    </ligandPart>
</feature>
<dbReference type="Gene3D" id="3.10.120.10">
    <property type="entry name" value="Cytochrome b5-like heme/steroid binding domain"/>
    <property type="match status" value="1"/>
</dbReference>
<feature type="binding site" evidence="15">
    <location>
        <position position="274"/>
    </location>
    <ligand>
        <name>Zn(2+)</name>
        <dbReference type="ChEBI" id="CHEBI:29105"/>
        <label>1</label>
    </ligand>
</feature>
<dbReference type="PIRSF" id="PIRSF005149">
    <property type="entry name" value="IPC-B_HD"/>
    <property type="match status" value="1"/>
</dbReference>
<keyword evidence="10 14" id="KW-0560">Oxidoreductase</keyword>
<evidence type="ECO:0000313" key="21">
    <source>
        <dbReference type="Proteomes" id="UP000005408"/>
    </source>
</evidence>
<keyword evidence="9 18" id="KW-1133">Transmembrane helix</keyword>
<evidence type="ECO:0000259" key="19">
    <source>
        <dbReference type="PROSITE" id="PS50255"/>
    </source>
</evidence>
<keyword evidence="6 14" id="KW-0256">Endoplasmic reticulum</keyword>
<feature type="transmembrane region" description="Helical" evidence="18">
    <location>
        <begin position="284"/>
        <end position="302"/>
    </location>
</feature>
<protein>
    <recommendedName>
        <fullName evidence="14">Fatty acid 2-hydroxylase</fullName>
        <ecNumber evidence="14">1.-.-.-</ecNumber>
    </recommendedName>
</protein>
<dbReference type="SUPFAM" id="SSF55856">
    <property type="entry name" value="Cytochrome b5-like heme/steroid binding domain"/>
    <property type="match status" value="1"/>
</dbReference>
<feature type="transmembrane region" description="Helical" evidence="18">
    <location>
        <begin position="220"/>
        <end position="242"/>
    </location>
</feature>
<evidence type="ECO:0000256" key="1">
    <source>
        <dbReference type="ARBA" id="ARBA00004477"/>
    </source>
</evidence>
<evidence type="ECO:0000256" key="2">
    <source>
        <dbReference type="ARBA" id="ARBA00005747"/>
    </source>
</evidence>
<keyword evidence="21" id="KW-1185">Reference proteome</keyword>